<reference evidence="3" key="1">
    <citation type="journal article" date="2020" name="Nature">
        <title>Giant virus diversity and host interactions through global metagenomics.</title>
        <authorList>
            <person name="Schulz F."/>
            <person name="Roux S."/>
            <person name="Paez-Espino D."/>
            <person name="Jungbluth S."/>
            <person name="Walsh D.A."/>
            <person name="Denef V.J."/>
            <person name="McMahon K.D."/>
            <person name="Konstantinidis K.T."/>
            <person name="Eloe-Fadrosh E.A."/>
            <person name="Kyrpides N.C."/>
            <person name="Woyke T."/>
        </authorList>
    </citation>
    <scope>NUCLEOTIDE SEQUENCE</scope>
    <source>
        <strain evidence="3">GVMAG-M-3300020185-18</strain>
    </source>
</reference>
<keyword evidence="1" id="KW-0175">Coiled coil</keyword>
<feature type="region of interest" description="Disordered" evidence="2">
    <location>
        <begin position="1"/>
        <end position="40"/>
    </location>
</feature>
<evidence type="ECO:0000256" key="1">
    <source>
        <dbReference type="SAM" id="Coils"/>
    </source>
</evidence>
<dbReference type="EMBL" id="MN739316">
    <property type="protein sequence ID" value="QHS98357.1"/>
    <property type="molecule type" value="Genomic_DNA"/>
</dbReference>
<feature type="coiled-coil region" evidence="1">
    <location>
        <begin position="2146"/>
        <end position="2173"/>
    </location>
</feature>
<evidence type="ECO:0000313" key="3">
    <source>
        <dbReference type="EMBL" id="QHS98357.1"/>
    </source>
</evidence>
<proteinExistence type="predicted"/>
<feature type="coiled-coil region" evidence="1">
    <location>
        <begin position="2094"/>
        <end position="2121"/>
    </location>
</feature>
<name>A0A6C0C162_9ZZZZ</name>
<feature type="region of interest" description="Disordered" evidence="2">
    <location>
        <begin position="138"/>
        <end position="160"/>
    </location>
</feature>
<evidence type="ECO:0000256" key="2">
    <source>
        <dbReference type="SAM" id="MobiDB-lite"/>
    </source>
</evidence>
<accession>A0A6C0C162</accession>
<protein>
    <submittedName>
        <fullName evidence="3">Uncharacterized protein</fullName>
    </submittedName>
</protein>
<organism evidence="3">
    <name type="scientific">viral metagenome</name>
    <dbReference type="NCBI Taxonomy" id="1070528"/>
    <lineage>
        <taxon>unclassified sequences</taxon>
        <taxon>metagenomes</taxon>
        <taxon>organismal metagenomes</taxon>
    </lineage>
</organism>
<sequence length="2224" mass="258318">MKRYTSKIKRKRGYTRTNKKKNNFKGSRKKHRRKGTTRKNKKLIFNMRGGVQKININGTDVEILTPAEYNEMHGEEQIYFENLIKLLEINKIKAPTIEEYNRNDRAWRIQKYGQMYQEALTKMLITDGSTSSFNYSPKSPIFPSNRRSRHKGPPTVSRPTELESQDYVVDIPTVSSIQVYPESFEVHPDSETDYDLKNADIQSIVQDPNYEVSIGNNQEDNSPIIRIIDHSTDVHTDLHIGQYGIAGDVVILENIADIIHDIVNEGFLTYDAFLSVKLIVKSFSPLYGFTEDESWEICCRPLHIEIYDKIRQLMITLKNKKKKEWNQNSTGVINTEIKRINSVYKINFSLDANDTFDSFQLGLDVDDEHYKQQSNMELKTKGFNTIFGIPTWEEYFKFYLELCQSGNSKTIGGNLEEIYKHDIYDNYCKNKFCFNFKNTSKGLEAEVALKYSRINEKTSITAYGVGGKEDGIAIWKKVLGSGNNFLYDKDPLPSSVFENFLIRQPTQQDKTFYPQEITVEDLIQYLKDPDNNTFEKYGTDYKEYIRYYLVYFLFCVWKTSATPIQKRELLHLFRERFIYNQSYQTVKTSAIHTYKQKQLYDTVLHLNFTDAGDKMASATPELYQQLLFQRELGMSMDGIFEQSAVPNACDEATSRLGPITDVMEEKKTRSPVCNFDPTFTYEQALKTDFCVYYKRKNEDNTYLKVKQKLATADDTKNMLGISKMETLRNIYTGILNDIRYLYGNIINGKKMNTKRKIEMKFNYFCLYLLFRRDDGDFKKDLTDLDNELKDPNFFHSDFCKSIQDGMKAGFLNDFFSTTKSSTIVQDQWKDFNTPNESATLGEKSALVETSPFYRTGINTSHAIIDYAEKEFTTMENKELYNANNLIGVSSSRRRTTVVEKLKSRPSNESVFHEFLLIPDKFKNLEEKIILSKYWFDRTYRVCGENVLTFNDVELVDPLYTLWKGKCISITKGKITEIFNRGVGVDSYDEYLKQKYNDYKTQYPDAFDEFVSEEETVRKMHDLGKHKISVLKKPNDKYEIFLTYETSLTKPNEIDKVRFFSKVYGNEDSLTEQLNLFQYLDTPLKYTEKEFEITTPEYKMFVRDIQIDGVDPRQVEAFKSRLSTLLNMGTVEKGSMLEQVANLSQVQWYNTLQPLFNRSSIKLLYNFLLFDFEPFASLKKSRTTGGGMSVQETGINTFIQTSLNTAIDSYDEVKTGVQEISVVQIADDKTETPKYNPFIQGKPSVTRTLSENRQYVVYMLLKHNKLSKSLAKEIIKHFSKAWWNSKKRTEEEHADVQTVINKLYRTVKNGINSLSQQPSLAAKDKKSIEELIDEKIKVYCDKITPDDENFWAHFGIILNHKTQSDEMQLHFQKALKALFFQDSKGRGIQPIYQCYTFDAMCAIKGCRKGSSVLFQKGRGIAVSFFERPQNTVNQPPHWLHKKLLDANNNDDIVAEDNSYIMNLNVLTPSITKSTTCNEVISGSELREWYEDNIEPIYQDFNRNIAQDDAFTAIDIKQNNYREIYNDSNQIIFYLLSEVHRDNAHNHGDVGSQTYKDYKDYKQNCKNFISEIMQYAYSDTPFLINPDPSAYTKDNRKNRLSSRQGKDFMSGIKDYTPFNNGSIPNESFKTETFVNIFNQFAEIVVPNLKETTEFNTLFKNQLISFIDAIDNLYHNIINAQYCETGNVASCSIETAFFLGNYQNLYLIRILYGILCCLIINLELDDEVGTLAFNKNAYELILNSSLNAPSPWVPEQTFTCKNGKTIKFDEMKNEIFRTTNPKQFLNPHSIVKLYSRIFLIGGPNNKYKGIILLMRTILRHIQIWNSKDCSIKMFLDEYFNERMKSINKTAEISRGVSSQSSAIDEFSRNGLELTKQIKYADKIYIDLKQDKTSVQAIDMMVGIGKDLEKIQKTNVLLKKSMFEDIPEDAYRVVYRSKKNNKLQIKSFKDKETLQDLNIHFRIRALLKQEFDFITTLTEESEDVEDNRQNFWNFKYRMGMSYSSGLFLLGSNPNLSLAEQSEFKEKYKKSFKNMFIGLYGKGSPDGWTKAIGTVDNFYKTLTLPLTVNNGLYGTSSSLITIEREQINIRQILNLWYLKKDDSQEKLKERSENEDYENQRETLIKQTNQFITEKNTILLKNGKETTVLEKEIGLSEKIKEKEQQAKTIKEQIDALDKKQDVLLIGRANKQHNIADKIFENMISHPHSDPSIDFWELPSEPLTATVVQDP</sequence>